<proteinExistence type="inferred from homology"/>
<protein>
    <recommendedName>
        <fullName evidence="5">Translational regulator CsrA</fullName>
    </recommendedName>
    <alternativeName>
        <fullName evidence="5">Carbon storage regulator</fullName>
    </alternativeName>
</protein>
<dbReference type="OrthoDB" id="9809061at2"/>
<keyword evidence="3 5" id="KW-0694">RNA-binding</keyword>
<organism evidence="6 8">
    <name type="scientific">Legionella micdadei</name>
    <name type="common">Tatlockia micdadei</name>
    <dbReference type="NCBI Taxonomy" id="451"/>
    <lineage>
        <taxon>Bacteria</taxon>
        <taxon>Pseudomonadati</taxon>
        <taxon>Pseudomonadota</taxon>
        <taxon>Gammaproteobacteria</taxon>
        <taxon>Legionellales</taxon>
        <taxon>Legionellaceae</taxon>
        <taxon>Legionella</taxon>
    </lineage>
</organism>
<dbReference type="GO" id="GO:0045948">
    <property type="term" value="P:positive regulation of translational initiation"/>
    <property type="evidence" value="ECO:0007669"/>
    <property type="project" value="UniProtKB-UniRule"/>
</dbReference>
<accession>A0A098GI97</accession>
<dbReference type="InterPro" id="IPR003751">
    <property type="entry name" value="CsrA"/>
</dbReference>
<keyword evidence="4 5" id="KW-0010">Activator</keyword>
<dbReference type="GO" id="GO:0006402">
    <property type="term" value="P:mRNA catabolic process"/>
    <property type="evidence" value="ECO:0007669"/>
    <property type="project" value="InterPro"/>
</dbReference>
<dbReference type="PANTHER" id="PTHR34984">
    <property type="entry name" value="CARBON STORAGE REGULATOR"/>
    <property type="match status" value="1"/>
</dbReference>
<keyword evidence="2 5" id="KW-0810">Translation regulation</keyword>
<sequence length="70" mass="7838">MLVLTRRVGEQVLIDKGQIKIKILGKKNGVIAIGINAPIHVDVDREEIFLRKLATAKFQQKAANEENTNE</sequence>
<dbReference type="HOGENOM" id="CLU_164837_3_0_6"/>
<dbReference type="PATRIC" id="fig|451.8.peg.778"/>
<reference evidence="6" key="2">
    <citation type="submission" date="2014-09" db="EMBL/GenBank/DDBJ databases">
        <authorList>
            <person name="GOMEZ-VALERO Laura"/>
        </authorList>
    </citation>
    <scope>NUCLEOTIDE SEQUENCE</scope>
    <source>
        <strain evidence="6">ATCC33218</strain>
    </source>
</reference>
<comment type="subunit">
    <text evidence="5">Homodimer; the beta-strands of each monomer intercalate to form a hydrophobic core, while the alpha-helices form wings that extend away from the core.</text>
</comment>
<keyword evidence="1 5" id="KW-0963">Cytoplasm</keyword>
<dbReference type="RefSeq" id="WP_045100304.1">
    <property type="nucleotide sequence ID" value="NZ_FMVN01000003.1"/>
</dbReference>
<keyword evidence="5" id="KW-0678">Repressor</keyword>
<dbReference type="Proteomes" id="UP000032414">
    <property type="component" value="Chromosome I"/>
</dbReference>
<dbReference type="Proteomes" id="UP000182998">
    <property type="component" value="Unassembled WGS sequence"/>
</dbReference>
<evidence type="ECO:0000256" key="3">
    <source>
        <dbReference type="ARBA" id="ARBA00022884"/>
    </source>
</evidence>
<dbReference type="EMBL" id="FMVN01000003">
    <property type="protein sequence ID" value="SCY07314.1"/>
    <property type="molecule type" value="Genomic_DNA"/>
</dbReference>
<dbReference type="Gene3D" id="2.60.40.4380">
    <property type="entry name" value="Translational regulator CsrA"/>
    <property type="match status" value="1"/>
</dbReference>
<dbReference type="PANTHER" id="PTHR34984:SF1">
    <property type="entry name" value="CARBON STORAGE REGULATOR"/>
    <property type="match status" value="1"/>
</dbReference>
<evidence type="ECO:0000256" key="5">
    <source>
        <dbReference type="HAMAP-Rule" id="MF_00167"/>
    </source>
</evidence>
<comment type="subcellular location">
    <subcellularLocation>
        <location evidence="5">Cytoplasm</location>
    </subcellularLocation>
</comment>
<dbReference type="GO" id="GO:0045947">
    <property type="term" value="P:negative regulation of translational initiation"/>
    <property type="evidence" value="ECO:0007669"/>
    <property type="project" value="UniProtKB-UniRule"/>
</dbReference>
<dbReference type="AlphaFoldDB" id="A0A098GI97"/>
<evidence type="ECO:0000313" key="9">
    <source>
        <dbReference type="Proteomes" id="UP000182998"/>
    </source>
</evidence>
<dbReference type="SUPFAM" id="SSF117130">
    <property type="entry name" value="CsrA-like"/>
    <property type="match status" value="1"/>
</dbReference>
<dbReference type="HAMAP" id="MF_00167">
    <property type="entry name" value="CsrA"/>
    <property type="match status" value="1"/>
</dbReference>
<evidence type="ECO:0000256" key="1">
    <source>
        <dbReference type="ARBA" id="ARBA00022490"/>
    </source>
</evidence>
<reference evidence="7 9" key="3">
    <citation type="submission" date="2016-10" db="EMBL/GenBank/DDBJ databases">
        <authorList>
            <person name="Varghese N."/>
            <person name="Submissions S."/>
        </authorList>
    </citation>
    <scope>NUCLEOTIDE SEQUENCE [LARGE SCALE GENOMIC DNA]</scope>
    <source>
        <strain evidence="7 9">ATCC 33218</strain>
    </source>
</reference>
<comment type="similarity">
    <text evidence="5">Belongs to the CsrA/RsmA family.</text>
</comment>
<dbReference type="Pfam" id="PF02599">
    <property type="entry name" value="CsrA"/>
    <property type="match status" value="1"/>
</dbReference>
<reference evidence="8" key="1">
    <citation type="submission" date="2014-09" db="EMBL/GenBank/DDBJ databases">
        <authorList>
            <person name="Gomez-Valero L."/>
        </authorList>
    </citation>
    <scope>NUCLEOTIDE SEQUENCE [LARGE SCALE GENOMIC DNA]</scope>
    <source>
        <strain evidence="8">ATCC33218</strain>
    </source>
</reference>
<dbReference type="KEGG" id="tmc:LMI_2976"/>
<dbReference type="InterPro" id="IPR036107">
    <property type="entry name" value="CsrA_sf"/>
</dbReference>
<evidence type="ECO:0000256" key="4">
    <source>
        <dbReference type="ARBA" id="ARBA00023159"/>
    </source>
</evidence>
<dbReference type="GO" id="GO:0005829">
    <property type="term" value="C:cytosol"/>
    <property type="evidence" value="ECO:0007669"/>
    <property type="project" value="TreeGrafter"/>
</dbReference>
<evidence type="ECO:0000313" key="6">
    <source>
        <dbReference type="EMBL" id="CEG62208.1"/>
    </source>
</evidence>
<evidence type="ECO:0000256" key="2">
    <source>
        <dbReference type="ARBA" id="ARBA00022845"/>
    </source>
</evidence>
<name>A0A098GI97_LEGMI</name>
<dbReference type="GO" id="GO:0048027">
    <property type="term" value="F:mRNA 5'-UTR binding"/>
    <property type="evidence" value="ECO:0007669"/>
    <property type="project" value="UniProtKB-UniRule"/>
</dbReference>
<dbReference type="GO" id="GO:0006109">
    <property type="term" value="P:regulation of carbohydrate metabolic process"/>
    <property type="evidence" value="ECO:0007669"/>
    <property type="project" value="UniProtKB-UniRule"/>
</dbReference>
<keyword evidence="9" id="KW-1185">Reference proteome</keyword>
<comment type="function">
    <text evidence="5">A key translational regulator that binds mRNA to regulate translation initiation and/or mRNA stability. Mediates global changes in gene expression, shifting from rapid growth to stress survival by linking envelope stress, the stringent response and the catabolite repression systems. Usually binds in the 5'-UTR; binding at or near the Shine-Dalgarno sequence prevents ribosome-binding, repressing translation, binding elsewhere in the 5'-UTR can activate translation and/or stabilize the mRNA. Its function is antagonized by small RNA(s).</text>
</comment>
<gene>
    <name evidence="5" type="primary">csrA</name>
    <name evidence="6" type="ORF">LMI_2976</name>
    <name evidence="7" type="ORF">SAMN02982997_00786</name>
</gene>
<evidence type="ECO:0000313" key="8">
    <source>
        <dbReference type="Proteomes" id="UP000032414"/>
    </source>
</evidence>
<evidence type="ECO:0000313" key="7">
    <source>
        <dbReference type="EMBL" id="SCY07314.1"/>
    </source>
</evidence>
<dbReference type="EMBL" id="LN614830">
    <property type="protein sequence ID" value="CEG62208.1"/>
    <property type="molecule type" value="Genomic_DNA"/>
</dbReference>